<dbReference type="GO" id="GO:0004671">
    <property type="term" value="F:protein C-terminal S-isoprenylcysteine carboxyl O-methyltransferase activity"/>
    <property type="evidence" value="ECO:0007669"/>
    <property type="project" value="UniProtKB-EC"/>
</dbReference>
<dbReference type="Proteomes" id="UP000800235">
    <property type="component" value="Unassembled WGS sequence"/>
</dbReference>
<keyword evidence="5" id="KW-0256">Endoplasmic reticulum</keyword>
<keyword evidence="5" id="KW-0489">Methyltransferase</keyword>
<evidence type="ECO:0000256" key="2">
    <source>
        <dbReference type="ARBA" id="ARBA00022692"/>
    </source>
</evidence>
<evidence type="ECO:0000256" key="4">
    <source>
        <dbReference type="ARBA" id="ARBA00023136"/>
    </source>
</evidence>
<dbReference type="OrthoDB" id="422086at2759"/>
<dbReference type="EC" id="2.1.1.100" evidence="5"/>
<dbReference type="InterPro" id="IPR007269">
    <property type="entry name" value="ICMT_MeTrfase"/>
</dbReference>
<keyword evidence="5" id="KW-0808">Transferase</keyword>
<comment type="catalytic activity">
    <reaction evidence="5">
        <text>[protein]-C-terminal S-[(2E,6E)-farnesyl]-L-cysteine + S-adenosyl-L-methionine = [protein]-C-terminal S-[(2E,6E)-farnesyl]-L-cysteine methyl ester + S-adenosyl-L-homocysteine</text>
        <dbReference type="Rhea" id="RHEA:21672"/>
        <dbReference type="Rhea" id="RHEA-COMP:12125"/>
        <dbReference type="Rhea" id="RHEA-COMP:12126"/>
        <dbReference type="ChEBI" id="CHEBI:57856"/>
        <dbReference type="ChEBI" id="CHEBI:59789"/>
        <dbReference type="ChEBI" id="CHEBI:90510"/>
        <dbReference type="ChEBI" id="CHEBI:90511"/>
        <dbReference type="EC" id="2.1.1.100"/>
    </reaction>
</comment>
<dbReference type="GO" id="GO:0032259">
    <property type="term" value="P:methylation"/>
    <property type="evidence" value="ECO:0007669"/>
    <property type="project" value="UniProtKB-KW"/>
</dbReference>
<keyword evidence="8" id="KW-1185">Reference proteome</keyword>
<proteinExistence type="inferred from homology"/>
<sequence length="227" mass="25601">MSLTLAASTLLATYLSHRAFQPPNQKVEEPTVGGDDDKWNSPTLEFIEALIKYGHPTLGIYHAYITYFYPSPAMCLNRASLNPELFTWSSQSTMLLAAATLFASLRLASYQALGEDFVYQINRPKELQTSGIYSYMQHPGYTTVVFAWIANVSLLLRPDGVLGCFLPNAVARYGNIFAIAHAACWMLWLTSVIPPRVKDEEDMLRKEFGKEWELWASKTARFIPGIY</sequence>
<protein>
    <recommendedName>
        <fullName evidence="5">Protein-S-isoprenylcysteine O-methyltransferase</fullName>
        <ecNumber evidence="5">2.1.1.100</ecNumber>
    </recommendedName>
</protein>
<keyword evidence="3" id="KW-1133">Transmembrane helix</keyword>
<keyword evidence="4" id="KW-0472">Membrane</keyword>
<feature type="signal peptide" evidence="6">
    <location>
        <begin position="1"/>
        <end position="19"/>
    </location>
</feature>
<accession>A0A9P4NKJ3</accession>
<reference evidence="7" key="1">
    <citation type="journal article" date="2020" name="Stud. Mycol.">
        <title>101 Dothideomycetes genomes: a test case for predicting lifestyles and emergence of pathogens.</title>
        <authorList>
            <person name="Haridas S."/>
            <person name="Albert R."/>
            <person name="Binder M."/>
            <person name="Bloem J."/>
            <person name="Labutti K."/>
            <person name="Salamov A."/>
            <person name="Andreopoulos B."/>
            <person name="Baker S."/>
            <person name="Barry K."/>
            <person name="Bills G."/>
            <person name="Bluhm B."/>
            <person name="Cannon C."/>
            <person name="Castanera R."/>
            <person name="Culley D."/>
            <person name="Daum C."/>
            <person name="Ezra D."/>
            <person name="Gonzalez J."/>
            <person name="Henrissat B."/>
            <person name="Kuo A."/>
            <person name="Liang C."/>
            <person name="Lipzen A."/>
            <person name="Lutzoni F."/>
            <person name="Magnuson J."/>
            <person name="Mondo S."/>
            <person name="Nolan M."/>
            <person name="Ohm R."/>
            <person name="Pangilinan J."/>
            <person name="Park H.-J."/>
            <person name="Ramirez L."/>
            <person name="Alfaro M."/>
            <person name="Sun H."/>
            <person name="Tritt A."/>
            <person name="Yoshinaga Y."/>
            <person name="Zwiers L.-H."/>
            <person name="Turgeon B."/>
            <person name="Goodwin S."/>
            <person name="Spatafora J."/>
            <person name="Crous P."/>
            <person name="Grigoriev I."/>
        </authorList>
    </citation>
    <scope>NUCLEOTIDE SEQUENCE</scope>
    <source>
        <strain evidence="7">CBS 130266</strain>
    </source>
</reference>
<keyword evidence="2" id="KW-0812">Transmembrane</keyword>
<dbReference type="PANTHER" id="PTHR12714">
    <property type="entry name" value="PROTEIN-S ISOPRENYLCYSTEINE O-METHYLTRANSFERASE"/>
    <property type="match status" value="1"/>
</dbReference>
<dbReference type="PANTHER" id="PTHR12714:SF9">
    <property type="entry name" value="PROTEIN-S-ISOPRENYLCYSTEINE O-METHYLTRANSFERASE"/>
    <property type="match status" value="1"/>
</dbReference>
<evidence type="ECO:0000256" key="3">
    <source>
        <dbReference type="ARBA" id="ARBA00022989"/>
    </source>
</evidence>
<keyword evidence="6" id="KW-0732">Signal</keyword>
<name>A0A9P4NKJ3_9PEZI</name>
<evidence type="ECO:0000256" key="1">
    <source>
        <dbReference type="ARBA" id="ARBA00004141"/>
    </source>
</evidence>
<evidence type="ECO:0000256" key="5">
    <source>
        <dbReference type="RuleBase" id="RU362022"/>
    </source>
</evidence>
<evidence type="ECO:0000256" key="6">
    <source>
        <dbReference type="SAM" id="SignalP"/>
    </source>
</evidence>
<dbReference type="EMBL" id="MU007073">
    <property type="protein sequence ID" value="KAF2424875.1"/>
    <property type="molecule type" value="Genomic_DNA"/>
</dbReference>
<dbReference type="GO" id="GO:0005789">
    <property type="term" value="C:endoplasmic reticulum membrane"/>
    <property type="evidence" value="ECO:0007669"/>
    <property type="project" value="UniProtKB-SubCell"/>
</dbReference>
<evidence type="ECO:0000313" key="8">
    <source>
        <dbReference type="Proteomes" id="UP000800235"/>
    </source>
</evidence>
<dbReference type="Pfam" id="PF04140">
    <property type="entry name" value="ICMT"/>
    <property type="match status" value="1"/>
</dbReference>
<keyword evidence="5" id="KW-0949">S-adenosyl-L-methionine</keyword>
<dbReference type="Gene3D" id="1.20.120.1630">
    <property type="match status" value="1"/>
</dbReference>
<organism evidence="7 8">
    <name type="scientific">Tothia fuscella</name>
    <dbReference type="NCBI Taxonomy" id="1048955"/>
    <lineage>
        <taxon>Eukaryota</taxon>
        <taxon>Fungi</taxon>
        <taxon>Dikarya</taxon>
        <taxon>Ascomycota</taxon>
        <taxon>Pezizomycotina</taxon>
        <taxon>Dothideomycetes</taxon>
        <taxon>Pleosporomycetidae</taxon>
        <taxon>Venturiales</taxon>
        <taxon>Cylindrosympodiaceae</taxon>
        <taxon>Tothia</taxon>
    </lineage>
</organism>
<comment type="caution">
    <text evidence="7">The sequence shown here is derived from an EMBL/GenBank/DDBJ whole genome shotgun (WGS) entry which is preliminary data.</text>
</comment>
<comment type="subcellular location">
    <subcellularLocation>
        <location evidence="5">Endoplasmic reticulum membrane</location>
        <topology evidence="5">Multi-pass membrane protein</topology>
    </subcellularLocation>
    <subcellularLocation>
        <location evidence="1">Membrane</location>
        <topology evidence="1">Multi-pass membrane protein</topology>
    </subcellularLocation>
</comment>
<dbReference type="AlphaFoldDB" id="A0A9P4NKJ3"/>
<feature type="chain" id="PRO_5040445923" description="Protein-S-isoprenylcysteine O-methyltransferase" evidence="6">
    <location>
        <begin position="20"/>
        <end position="227"/>
    </location>
</feature>
<comment type="similarity">
    <text evidence="5">Belongs to the class VI-like SAM-binding methyltransferase superfamily. Isoprenylcysteine carboxyl methyltransferase family.</text>
</comment>
<gene>
    <name evidence="7" type="ORF">EJ08DRAFT_411879</name>
</gene>
<evidence type="ECO:0000313" key="7">
    <source>
        <dbReference type="EMBL" id="KAF2424875.1"/>
    </source>
</evidence>